<dbReference type="GO" id="GO:0030246">
    <property type="term" value="F:carbohydrate binding"/>
    <property type="evidence" value="ECO:0007669"/>
    <property type="project" value="InterPro"/>
</dbReference>
<dbReference type="Proteomes" id="UP000295325">
    <property type="component" value="Unassembled WGS sequence"/>
</dbReference>
<dbReference type="InterPro" id="IPR014718">
    <property type="entry name" value="GH-type_carb-bd"/>
</dbReference>
<dbReference type="Pfam" id="PF17128">
    <property type="entry name" value="DUF5107"/>
    <property type="match status" value="1"/>
</dbReference>
<evidence type="ECO:0000313" key="2">
    <source>
        <dbReference type="EMBL" id="TDT52023.1"/>
    </source>
</evidence>
<dbReference type="Gene3D" id="2.70.98.10">
    <property type="match status" value="1"/>
</dbReference>
<evidence type="ECO:0000313" key="3">
    <source>
        <dbReference type="Proteomes" id="UP000295325"/>
    </source>
</evidence>
<protein>
    <submittedName>
        <fullName evidence="2">Galactose mutarotase-like enzyme</fullName>
    </submittedName>
</protein>
<keyword evidence="3" id="KW-1185">Reference proteome</keyword>
<proteinExistence type="predicted"/>
<sequence>MILESIFKGEKALILESEVLKVVVLPDIGGKIASIYHKGKDFELLFQNKEKIYRRPELYAAFENYDASGFDDAFPTIDACRVMYDGKKVLYPDHGEVWTSSFNYKIEDNRAYLWFKSAILPYEYKKVLELDGDRLLLKYEIINTGKDAFPCIWAMHCLINCHEDMELIFPEGTSEVINVHESSRLGEVNKVHSYPVTKDLDGRDYRLDRVLGREANHSEKYYVNGKVREGRCGAYYPHKDITYSVKFDKEKLPYIGFWVTEGGFRGDYNCALEPTNGFYDSIDITAKNGKVYSLDPGKELKFDIEINLK</sequence>
<dbReference type="InterPro" id="IPR011013">
    <property type="entry name" value="Gal_mutarotase_sf_dom"/>
</dbReference>
<name>A0A4R7KAW2_9CLOT</name>
<dbReference type="AlphaFoldDB" id="A0A4R7KAW2"/>
<comment type="caution">
    <text evidence="2">The sequence shown here is derived from an EMBL/GenBank/DDBJ whole genome shotgun (WGS) entry which is preliminary data.</text>
</comment>
<evidence type="ECO:0000259" key="1">
    <source>
        <dbReference type="Pfam" id="PF17128"/>
    </source>
</evidence>
<feature type="domain" description="DUF5107" evidence="1">
    <location>
        <begin position="13"/>
        <end position="259"/>
    </location>
</feature>
<reference evidence="2 3" key="1">
    <citation type="submission" date="2019-03" db="EMBL/GenBank/DDBJ databases">
        <title>Genomic Encyclopedia of Type Strains, Phase IV (KMG-IV): sequencing the most valuable type-strain genomes for metagenomic binning, comparative biology and taxonomic classification.</title>
        <authorList>
            <person name="Goeker M."/>
        </authorList>
    </citation>
    <scope>NUCLEOTIDE SEQUENCE [LARGE SCALE GENOMIC DNA]</scope>
    <source>
        <strain evidence="2 3">DSM 24455</strain>
    </source>
</reference>
<gene>
    <name evidence="2" type="ORF">EDD71_1143</name>
</gene>
<dbReference type="EMBL" id="SOAZ01000014">
    <property type="protein sequence ID" value="TDT52023.1"/>
    <property type="molecule type" value="Genomic_DNA"/>
</dbReference>
<dbReference type="RefSeq" id="WP_133628425.1">
    <property type="nucleotide sequence ID" value="NZ_SOAZ01000014.1"/>
</dbReference>
<organism evidence="2 3">
    <name type="scientific">Fonticella tunisiensis</name>
    <dbReference type="NCBI Taxonomy" id="1096341"/>
    <lineage>
        <taxon>Bacteria</taxon>
        <taxon>Bacillati</taxon>
        <taxon>Bacillota</taxon>
        <taxon>Clostridia</taxon>
        <taxon>Eubacteriales</taxon>
        <taxon>Clostridiaceae</taxon>
        <taxon>Fonticella</taxon>
    </lineage>
</organism>
<dbReference type="InterPro" id="IPR033396">
    <property type="entry name" value="DUF5107"/>
</dbReference>
<accession>A0A4R7KAW2</accession>
<dbReference type="GO" id="GO:0005975">
    <property type="term" value="P:carbohydrate metabolic process"/>
    <property type="evidence" value="ECO:0007669"/>
    <property type="project" value="InterPro"/>
</dbReference>
<dbReference type="GO" id="GO:0003824">
    <property type="term" value="F:catalytic activity"/>
    <property type="evidence" value="ECO:0007669"/>
    <property type="project" value="InterPro"/>
</dbReference>
<dbReference type="SUPFAM" id="SSF74650">
    <property type="entry name" value="Galactose mutarotase-like"/>
    <property type="match status" value="1"/>
</dbReference>
<dbReference type="OrthoDB" id="113447at2"/>